<feature type="region of interest" description="Disordered" evidence="1">
    <location>
        <begin position="1"/>
        <end position="114"/>
    </location>
</feature>
<organism evidence="3 4">
    <name type="scientific">Lasiosphaeria ovina</name>
    <dbReference type="NCBI Taxonomy" id="92902"/>
    <lineage>
        <taxon>Eukaryota</taxon>
        <taxon>Fungi</taxon>
        <taxon>Dikarya</taxon>
        <taxon>Ascomycota</taxon>
        <taxon>Pezizomycotina</taxon>
        <taxon>Sordariomycetes</taxon>
        <taxon>Sordariomycetidae</taxon>
        <taxon>Sordariales</taxon>
        <taxon>Lasiosphaeriaceae</taxon>
        <taxon>Lasiosphaeria</taxon>
    </lineage>
</organism>
<evidence type="ECO:0000259" key="2">
    <source>
        <dbReference type="Pfam" id="PF22943"/>
    </source>
</evidence>
<name>A0AAE0NKG1_9PEZI</name>
<keyword evidence="4" id="KW-1185">Reference proteome</keyword>
<dbReference type="AlphaFoldDB" id="A0AAE0NKG1"/>
<dbReference type="InterPro" id="IPR054448">
    <property type="entry name" value="HTH_put_ascomycetes"/>
</dbReference>
<sequence length="209" mass="21792">MGASASKAAQKGVRKFPTRAPGAGAAATSTTRPPPPPRASASTSQSQPASHTRDDATTHTPEAGSGRPDETSTINPAFAHRLRQMGVAEPNPTYSPSSIATPAPDASAFGQRDHVHAPSAPRFAPAAGNATLGVLQARQRLEELAEREFADMGRSGGDHGKEFLDVATIRDALVLRQRGTPAAEIEKRLRLKQGVVARLGRPGLVSPTS</sequence>
<dbReference type="EMBL" id="JAULSN010000001">
    <property type="protein sequence ID" value="KAK3383070.1"/>
    <property type="molecule type" value="Genomic_DNA"/>
</dbReference>
<protein>
    <recommendedName>
        <fullName evidence="2">Helix-turn-helix domain-containing protein</fullName>
    </recommendedName>
</protein>
<proteinExistence type="predicted"/>
<gene>
    <name evidence="3" type="ORF">B0T24DRAFT_33416</name>
</gene>
<comment type="caution">
    <text evidence="3">The sequence shown here is derived from an EMBL/GenBank/DDBJ whole genome shotgun (WGS) entry which is preliminary data.</text>
</comment>
<reference evidence="3" key="2">
    <citation type="submission" date="2023-06" db="EMBL/GenBank/DDBJ databases">
        <authorList>
            <consortium name="Lawrence Berkeley National Laboratory"/>
            <person name="Haridas S."/>
            <person name="Hensen N."/>
            <person name="Bonometti L."/>
            <person name="Westerberg I."/>
            <person name="Brannstrom I.O."/>
            <person name="Guillou S."/>
            <person name="Cros-Aarteil S."/>
            <person name="Calhoun S."/>
            <person name="Kuo A."/>
            <person name="Mondo S."/>
            <person name="Pangilinan J."/>
            <person name="Riley R."/>
            <person name="Labutti K."/>
            <person name="Andreopoulos B."/>
            <person name="Lipzen A."/>
            <person name="Chen C."/>
            <person name="Yanf M."/>
            <person name="Daum C."/>
            <person name="Ng V."/>
            <person name="Clum A."/>
            <person name="Steindorff A."/>
            <person name="Ohm R."/>
            <person name="Martin F."/>
            <person name="Silar P."/>
            <person name="Natvig D."/>
            <person name="Lalanne C."/>
            <person name="Gautier V."/>
            <person name="Ament-Velasquez S.L."/>
            <person name="Kruys A."/>
            <person name="Hutchinson M.I."/>
            <person name="Powell A.J."/>
            <person name="Barry K."/>
            <person name="Miller A.N."/>
            <person name="Grigoriev I.V."/>
            <person name="Debuchy R."/>
            <person name="Gladieux P."/>
            <person name="Thoren M.H."/>
            <person name="Johannesson H."/>
        </authorList>
    </citation>
    <scope>NUCLEOTIDE SEQUENCE</scope>
    <source>
        <strain evidence="3">CBS 958.72</strain>
    </source>
</reference>
<reference evidence="3" key="1">
    <citation type="journal article" date="2023" name="Mol. Phylogenet. Evol.">
        <title>Genome-scale phylogeny and comparative genomics of the fungal order Sordariales.</title>
        <authorList>
            <person name="Hensen N."/>
            <person name="Bonometti L."/>
            <person name="Westerberg I."/>
            <person name="Brannstrom I.O."/>
            <person name="Guillou S."/>
            <person name="Cros-Aarteil S."/>
            <person name="Calhoun S."/>
            <person name="Haridas S."/>
            <person name="Kuo A."/>
            <person name="Mondo S."/>
            <person name="Pangilinan J."/>
            <person name="Riley R."/>
            <person name="LaButti K."/>
            <person name="Andreopoulos B."/>
            <person name="Lipzen A."/>
            <person name="Chen C."/>
            <person name="Yan M."/>
            <person name="Daum C."/>
            <person name="Ng V."/>
            <person name="Clum A."/>
            <person name="Steindorff A."/>
            <person name="Ohm R.A."/>
            <person name="Martin F."/>
            <person name="Silar P."/>
            <person name="Natvig D.O."/>
            <person name="Lalanne C."/>
            <person name="Gautier V."/>
            <person name="Ament-Velasquez S.L."/>
            <person name="Kruys A."/>
            <person name="Hutchinson M.I."/>
            <person name="Powell A.J."/>
            <person name="Barry K."/>
            <person name="Miller A.N."/>
            <person name="Grigoriev I.V."/>
            <person name="Debuchy R."/>
            <person name="Gladieux P."/>
            <person name="Hiltunen Thoren M."/>
            <person name="Johannesson H."/>
        </authorList>
    </citation>
    <scope>NUCLEOTIDE SEQUENCE</scope>
    <source>
        <strain evidence="3">CBS 958.72</strain>
    </source>
</reference>
<feature type="compositionally biased region" description="Low complexity" evidence="1">
    <location>
        <begin position="39"/>
        <end position="50"/>
    </location>
</feature>
<evidence type="ECO:0000313" key="3">
    <source>
        <dbReference type="EMBL" id="KAK3383070.1"/>
    </source>
</evidence>
<evidence type="ECO:0000313" key="4">
    <source>
        <dbReference type="Proteomes" id="UP001287356"/>
    </source>
</evidence>
<dbReference type="Pfam" id="PF22943">
    <property type="entry name" value="HTH_68"/>
    <property type="match status" value="1"/>
</dbReference>
<feature type="compositionally biased region" description="Low complexity" evidence="1">
    <location>
        <begin position="18"/>
        <end position="31"/>
    </location>
</feature>
<accession>A0AAE0NKG1</accession>
<evidence type="ECO:0000256" key="1">
    <source>
        <dbReference type="SAM" id="MobiDB-lite"/>
    </source>
</evidence>
<dbReference type="Proteomes" id="UP001287356">
    <property type="component" value="Unassembled WGS sequence"/>
</dbReference>
<feature type="domain" description="Helix-turn-helix" evidence="2">
    <location>
        <begin position="163"/>
        <end position="207"/>
    </location>
</feature>